<dbReference type="OrthoDB" id="6106414at2"/>
<gene>
    <name evidence="2" type="ORF">D0Y50_11760</name>
</gene>
<feature type="chain" id="PRO_5016591434" description="YtxH domain-containing protein" evidence="1">
    <location>
        <begin position="22"/>
        <end position="64"/>
    </location>
</feature>
<name>A0A346NN61_9ALTE</name>
<evidence type="ECO:0000256" key="1">
    <source>
        <dbReference type="SAM" id="SignalP"/>
    </source>
</evidence>
<sequence length="64" mass="6732">MLSYKNLLKTLLVAGFAFSLAACDDGGAENAGEKLDEAVNDAGNAVEDTCEDVKEGMKSEDEDC</sequence>
<feature type="signal peptide" evidence="1">
    <location>
        <begin position="1"/>
        <end position="21"/>
    </location>
</feature>
<protein>
    <recommendedName>
        <fullName evidence="4">YtxH domain-containing protein</fullName>
    </recommendedName>
</protein>
<dbReference type="Proteomes" id="UP000262073">
    <property type="component" value="Chromosome"/>
</dbReference>
<dbReference type="EMBL" id="CP031769">
    <property type="protein sequence ID" value="AXR06968.1"/>
    <property type="molecule type" value="Genomic_DNA"/>
</dbReference>
<dbReference type="RefSeq" id="WP_108567104.1">
    <property type="nucleotide sequence ID" value="NZ_CP031769.1"/>
</dbReference>
<dbReference type="AlphaFoldDB" id="A0A346NN61"/>
<evidence type="ECO:0000313" key="3">
    <source>
        <dbReference type="Proteomes" id="UP000262073"/>
    </source>
</evidence>
<organism evidence="2 3">
    <name type="scientific">Salinimonas sediminis</name>
    <dbReference type="NCBI Taxonomy" id="2303538"/>
    <lineage>
        <taxon>Bacteria</taxon>
        <taxon>Pseudomonadati</taxon>
        <taxon>Pseudomonadota</taxon>
        <taxon>Gammaproteobacteria</taxon>
        <taxon>Alteromonadales</taxon>
        <taxon>Alteromonadaceae</taxon>
        <taxon>Alteromonas/Salinimonas group</taxon>
        <taxon>Salinimonas</taxon>
    </lineage>
</organism>
<proteinExistence type="predicted"/>
<dbReference type="PROSITE" id="PS51257">
    <property type="entry name" value="PROKAR_LIPOPROTEIN"/>
    <property type="match status" value="1"/>
</dbReference>
<dbReference type="KEGG" id="salm:D0Y50_11760"/>
<keyword evidence="3" id="KW-1185">Reference proteome</keyword>
<keyword evidence="1" id="KW-0732">Signal</keyword>
<reference evidence="2 3" key="1">
    <citation type="submission" date="2018-08" db="EMBL/GenBank/DDBJ databases">
        <title>Salinimonas sediminis sp. nov., a piezophilic bacterium isolated from a deep-sea sediment sample from the New Britain Trench.</title>
        <authorList>
            <person name="Cao J."/>
        </authorList>
    </citation>
    <scope>NUCLEOTIDE SEQUENCE [LARGE SCALE GENOMIC DNA]</scope>
    <source>
        <strain evidence="2 3">N102</strain>
    </source>
</reference>
<evidence type="ECO:0000313" key="2">
    <source>
        <dbReference type="EMBL" id="AXR06968.1"/>
    </source>
</evidence>
<accession>A0A346NN61</accession>
<evidence type="ECO:0008006" key="4">
    <source>
        <dbReference type="Google" id="ProtNLM"/>
    </source>
</evidence>